<dbReference type="InterPro" id="IPR008727">
    <property type="entry name" value="PAAR_motif"/>
</dbReference>
<evidence type="ECO:0000313" key="2">
    <source>
        <dbReference type="Proteomes" id="UP000273854"/>
    </source>
</evidence>
<reference evidence="1 2" key="1">
    <citation type="submission" date="2018-08" db="EMBL/GenBank/DDBJ databases">
        <title>Recombination of ecologically and evolutionarily significant loci maintains genetic cohesion in the Pseudomonas syringae species complex.</title>
        <authorList>
            <person name="Dillon M."/>
            <person name="Thakur S."/>
            <person name="Almeida R.N.D."/>
            <person name="Weir B.S."/>
            <person name="Guttman D.S."/>
        </authorList>
    </citation>
    <scope>NUCLEOTIDE SEQUENCE [LARGE SCALE GENOMIC DNA]</scope>
    <source>
        <strain evidence="1 2">ICMP 19473</strain>
    </source>
</reference>
<organism evidence="1 2">
    <name type="scientific">Pseudomonas viridiflava</name>
    <name type="common">Phytomonas viridiflava</name>
    <dbReference type="NCBI Taxonomy" id="33069"/>
    <lineage>
        <taxon>Bacteria</taxon>
        <taxon>Pseudomonadati</taxon>
        <taxon>Pseudomonadota</taxon>
        <taxon>Gammaproteobacteria</taxon>
        <taxon>Pseudomonadales</taxon>
        <taxon>Pseudomonadaceae</taxon>
        <taxon>Pseudomonas</taxon>
    </lineage>
</organism>
<proteinExistence type="predicted"/>
<gene>
    <name evidence="1" type="ORF">ALP40_02347</name>
</gene>
<sequence>MIPFARQGDLHVCPIPGHLPTPIVSASSDVLANGSGIARVGDICACGAVIVTGVASILVNGRPMAHVGSPTRHGGMIVNGSLDVVGGMGADG</sequence>
<protein>
    <recommendedName>
        <fullName evidence="3">PAAR domain-containing protein</fullName>
    </recommendedName>
</protein>
<dbReference type="CDD" id="cd14743">
    <property type="entry name" value="PAAR_CT_1"/>
    <property type="match status" value="1"/>
</dbReference>
<name>A0A3M5PHW7_PSEVI</name>
<evidence type="ECO:0000313" key="1">
    <source>
        <dbReference type="EMBL" id="RMT83915.1"/>
    </source>
</evidence>
<dbReference type="AlphaFoldDB" id="A0A3M5PHW7"/>
<dbReference type="Pfam" id="PF05488">
    <property type="entry name" value="PAAR_motif"/>
    <property type="match status" value="1"/>
</dbReference>
<evidence type="ECO:0008006" key="3">
    <source>
        <dbReference type="Google" id="ProtNLM"/>
    </source>
</evidence>
<dbReference type="Gene3D" id="2.60.200.60">
    <property type="match status" value="2"/>
</dbReference>
<dbReference type="OrthoDB" id="6686920at2"/>
<accession>A0A3M5PHW7</accession>
<dbReference type="Proteomes" id="UP000273854">
    <property type="component" value="Unassembled WGS sequence"/>
</dbReference>
<comment type="caution">
    <text evidence="1">The sequence shown here is derived from an EMBL/GenBank/DDBJ whole genome shotgun (WGS) entry which is preliminary data.</text>
</comment>
<dbReference type="EMBL" id="RBTP01000012">
    <property type="protein sequence ID" value="RMT83915.1"/>
    <property type="molecule type" value="Genomic_DNA"/>
</dbReference>